<dbReference type="OrthoDB" id="9148135at2"/>
<dbReference type="AlphaFoldDB" id="A0A239K2Z1"/>
<evidence type="ECO:0000313" key="1">
    <source>
        <dbReference type="EMBL" id="SNT11484.1"/>
    </source>
</evidence>
<sequence>METIPEGTVLDRRTLNRSLLARQSLLGRVPTGAAEMVERLVGLQAQEPQDPYVALWSRIEDFAPQELSGMLADRRAVRMSLLRWTVHLVTARDCVALRPVVQDVLERRLLGQFRRQLAGLDLAEVAGAGRMLLEDGPLSPSRLGDALRERWPDRERLPLALAAMARVPTVQPPPRGLWRTSGAALQTPADRWLGRDFDLADGSAPDAAVLRYLAAFGPASAGDVAVWSGLTGLRAVMDRLRPGLRVYRDEKGTALYDVPGAPFPDPGTPAPPRFLPQYDNIALSHADRARIVPRDPHAGQPLPGSGSNRGFFLHDGFVHGLWRIQSARGAAVLHVRPHAPLDAGARKALAAEGERLLGFAVPEAAAREVRFTG</sequence>
<dbReference type="RefSeq" id="WP_089226243.1">
    <property type="nucleotide sequence ID" value="NZ_FZOF01000014.1"/>
</dbReference>
<dbReference type="GO" id="GO:0003677">
    <property type="term" value="F:DNA binding"/>
    <property type="evidence" value="ECO:0007669"/>
    <property type="project" value="UniProtKB-KW"/>
</dbReference>
<accession>A0A239K2Z1</accession>
<name>A0A239K2Z1_9ACTN</name>
<keyword evidence="1" id="KW-0238">DNA-binding</keyword>
<dbReference type="Pfam" id="PF06224">
    <property type="entry name" value="AlkZ-like"/>
    <property type="match status" value="1"/>
</dbReference>
<keyword evidence="2" id="KW-1185">Reference proteome</keyword>
<dbReference type="EMBL" id="FZOF01000014">
    <property type="protein sequence ID" value="SNT11484.1"/>
    <property type="molecule type" value="Genomic_DNA"/>
</dbReference>
<protein>
    <submittedName>
        <fullName evidence="1">Winged helix DNA-binding domain-containing protein</fullName>
    </submittedName>
</protein>
<dbReference type="InterPro" id="IPR009351">
    <property type="entry name" value="AlkZ-like"/>
</dbReference>
<evidence type="ECO:0000313" key="2">
    <source>
        <dbReference type="Proteomes" id="UP000198280"/>
    </source>
</evidence>
<dbReference type="PANTHER" id="PTHR38479:SF2">
    <property type="entry name" value="WINGED HELIX DNA-BINDING DOMAIN-CONTAINING PROTEIN"/>
    <property type="match status" value="1"/>
</dbReference>
<dbReference type="PANTHER" id="PTHR38479">
    <property type="entry name" value="LMO0824 PROTEIN"/>
    <property type="match status" value="1"/>
</dbReference>
<gene>
    <name evidence="1" type="ORF">SAMN05216252_114128</name>
</gene>
<organism evidence="1 2">
    <name type="scientific">Actinacidiphila glaucinigra</name>
    <dbReference type="NCBI Taxonomy" id="235986"/>
    <lineage>
        <taxon>Bacteria</taxon>
        <taxon>Bacillati</taxon>
        <taxon>Actinomycetota</taxon>
        <taxon>Actinomycetes</taxon>
        <taxon>Kitasatosporales</taxon>
        <taxon>Streptomycetaceae</taxon>
        <taxon>Actinacidiphila</taxon>
    </lineage>
</organism>
<reference evidence="1 2" key="1">
    <citation type="submission" date="2017-06" db="EMBL/GenBank/DDBJ databases">
        <authorList>
            <person name="Kim H.J."/>
            <person name="Triplett B.A."/>
        </authorList>
    </citation>
    <scope>NUCLEOTIDE SEQUENCE [LARGE SCALE GENOMIC DNA]</scope>
    <source>
        <strain evidence="1 2">CGMCC 4.1858</strain>
    </source>
</reference>
<proteinExistence type="predicted"/>
<dbReference type="Proteomes" id="UP000198280">
    <property type="component" value="Unassembled WGS sequence"/>
</dbReference>